<dbReference type="SMART" id="SM00267">
    <property type="entry name" value="GGDEF"/>
    <property type="match status" value="1"/>
</dbReference>
<dbReference type="GO" id="GO:0052621">
    <property type="term" value="F:diguanylate cyclase activity"/>
    <property type="evidence" value="ECO:0007669"/>
    <property type="project" value="TreeGrafter"/>
</dbReference>
<dbReference type="InterPro" id="IPR050469">
    <property type="entry name" value="Diguanylate_Cyclase"/>
</dbReference>
<dbReference type="GO" id="GO:1902201">
    <property type="term" value="P:negative regulation of bacterial-type flagellum-dependent cell motility"/>
    <property type="evidence" value="ECO:0007669"/>
    <property type="project" value="TreeGrafter"/>
</dbReference>
<dbReference type="RefSeq" id="WP_123044816.1">
    <property type="nucleotide sequence ID" value="NZ_RDSR01000003.1"/>
</dbReference>
<proteinExistence type="predicted"/>
<dbReference type="CDD" id="cd01949">
    <property type="entry name" value="GGDEF"/>
    <property type="match status" value="1"/>
</dbReference>
<dbReference type="InterPro" id="IPR000160">
    <property type="entry name" value="GGDEF_dom"/>
</dbReference>
<dbReference type="GO" id="GO:0043709">
    <property type="term" value="P:cell adhesion involved in single-species biofilm formation"/>
    <property type="evidence" value="ECO:0007669"/>
    <property type="project" value="TreeGrafter"/>
</dbReference>
<dbReference type="PANTHER" id="PTHR45138">
    <property type="entry name" value="REGULATORY COMPONENTS OF SENSORY TRANSDUCTION SYSTEM"/>
    <property type="match status" value="1"/>
</dbReference>
<dbReference type="InterPro" id="IPR011990">
    <property type="entry name" value="TPR-like_helical_dom_sf"/>
</dbReference>
<dbReference type="Proteomes" id="UP000279859">
    <property type="component" value="Unassembled WGS sequence"/>
</dbReference>
<evidence type="ECO:0000259" key="1">
    <source>
        <dbReference type="PROSITE" id="PS50887"/>
    </source>
</evidence>
<name>A0A3M8LMM2_9MICO</name>
<dbReference type="OrthoDB" id="23692at2"/>
<dbReference type="GO" id="GO:0005886">
    <property type="term" value="C:plasma membrane"/>
    <property type="evidence" value="ECO:0007669"/>
    <property type="project" value="TreeGrafter"/>
</dbReference>
<accession>A0A3M8LMM2</accession>
<reference evidence="2 3" key="1">
    <citation type="submission" date="2018-11" db="EMBL/GenBank/DDBJ databases">
        <title>Cryobacterium sp. nov., isolated from rhizosphere soil of lettuce.</title>
        <authorList>
            <person name="Wang Y."/>
        </authorList>
    </citation>
    <scope>NUCLEOTIDE SEQUENCE [LARGE SCALE GENOMIC DNA]</scope>
    <source>
        <strain evidence="2 3">NEAU-85</strain>
    </source>
</reference>
<dbReference type="NCBIfam" id="TIGR00254">
    <property type="entry name" value="GGDEF"/>
    <property type="match status" value="1"/>
</dbReference>
<feature type="domain" description="GGDEF" evidence="1">
    <location>
        <begin position="417"/>
        <end position="543"/>
    </location>
</feature>
<sequence length="543" mass="59033">MVIAMQRGTTHTELVTREDHPDTLGAGLVPIAEFGPFDALADRAHQLYLAGFSERSVQSCRVWKPATRSAGDSITTRFLCYIEGVALQELGRHHDAVTVAMDLLDELEGERPDSMWRAKALALLAEASAQAKEVSRAMDALAEASWLVSVAQRGSYTHLSASTAVAVALRAVFLFEQADELMAAIRLGEDVDIDLLVVQERALLSAFWATTLLLVGRDKEARPHLVRCAEQGLQMGRIATLAGNEEMFARAAVFEAYAFSRLGYTELAAARVNEVMGIFPLRDDLVETHLARLVLGEAATVSGDFAEARRQLTAAAQTADRASREMWAAAAVEALADLETAEHGEHPAVDLWKRLSREALERVWVERDGRFTSLQTRNQVRALTAETSRMGEAALLDPLTGLGNRHMMTNAMENKGDTFSALFVDVDDFKHVNDRFSHDVGDEVLRRIAVLLRTHCRADDIAVRYGGDEFVLLVFGDGDVAHEVATRFHDAVRRARWGQVAKGLTVTVSVGVGHAAPDHGAIAAADAALYAAKGAGRDCVVGA</sequence>
<gene>
    <name evidence="2" type="ORF">EEJ31_03070</name>
</gene>
<dbReference type="PANTHER" id="PTHR45138:SF9">
    <property type="entry name" value="DIGUANYLATE CYCLASE DGCM-RELATED"/>
    <property type="match status" value="1"/>
</dbReference>
<comment type="caution">
    <text evidence="2">The sequence shown here is derived from an EMBL/GenBank/DDBJ whole genome shotgun (WGS) entry which is preliminary data.</text>
</comment>
<evidence type="ECO:0000313" key="3">
    <source>
        <dbReference type="Proteomes" id="UP000279859"/>
    </source>
</evidence>
<dbReference type="SUPFAM" id="SSF55073">
    <property type="entry name" value="Nucleotide cyclase"/>
    <property type="match status" value="1"/>
</dbReference>
<dbReference type="Pfam" id="PF00990">
    <property type="entry name" value="GGDEF"/>
    <property type="match status" value="1"/>
</dbReference>
<dbReference type="SUPFAM" id="SSF48452">
    <property type="entry name" value="TPR-like"/>
    <property type="match status" value="1"/>
</dbReference>
<dbReference type="AlphaFoldDB" id="A0A3M8LMM2"/>
<dbReference type="PROSITE" id="PS50887">
    <property type="entry name" value="GGDEF"/>
    <property type="match status" value="1"/>
</dbReference>
<dbReference type="InterPro" id="IPR029787">
    <property type="entry name" value="Nucleotide_cyclase"/>
</dbReference>
<evidence type="ECO:0000313" key="2">
    <source>
        <dbReference type="EMBL" id="RNE66776.1"/>
    </source>
</evidence>
<dbReference type="Gene3D" id="3.30.70.270">
    <property type="match status" value="1"/>
</dbReference>
<dbReference type="EMBL" id="RDSR01000003">
    <property type="protein sequence ID" value="RNE66776.1"/>
    <property type="molecule type" value="Genomic_DNA"/>
</dbReference>
<dbReference type="InterPro" id="IPR043128">
    <property type="entry name" value="Rev_trsase/Diguanyl_cyclase"/>
</dbReference>
<protein>
    <submittedName>
        <fullName evidence="2">GGDEF domain-containing protein</fullName>
    </submittedName>
</protein>
<keyword evidence="3" id="KW-1185">Reference proteome</keyword>
<organism evidence="2 3">
    <name type="scientific">Cryobacterium tepidiphilum</name>
    <dbReference type="NCBI Taxonomy" id="2486026"/>
    <lineage>
        <taxon>Bacteria</taxon>
        <taxon>Bacillati</taxon>
        <taxon>Actinomycetota</taxon>
        <taxon>Actinomycetes</taxon>
        <taxon>Micrococcales</taxon>
        <taxon>Microbacteriaceae</taxon>
        <taxon>Cryobacterium</taxon>
    </lineage>
</organism>